<reference evidence="4 5" key="1">
    <citation type="submission" date="2019-07" db="EMBL/GenBank/DDBJ databases">
        <title>Genomes of Cafeteria roenbergensis.</title>
        <authorList>
            <person name="Fischer M.G."/>
            <person name="Hackl T."/>
            <person name="Roman M."/>
        </authorList>
    </citation>
    <scope>NUCLEOTIDE SEQUENCE [LARGE SCALE GENOMIC DNA]</scope>
    <source>
        <strain evidence="4 5">RCC970-E3</strain>
    </source>
</reference>
<feature type="repeat" description="ARM" evidence="1">
    <location>
        <begin position="550"/>
        <end position="592"/>
    </location>
</feature>
<dbReference type="PANTHER" id="PTHR46043:SF13">
    <property type="entry name" value="ARM REPEAT SUPERFAMILY PROTEIN"/>
    <property type="match status" value="1"/>
</dbReference>
<dbReference type="PROSITE" id="PS50176">
    <property type="entry name" value="ARM_REPEAT"/>
    <property type="match status" value="6"/>
</dbReference>
<dbReference type="Proteomes" id="UP000324907">
    <property type="component" value="Unassembled WGS sequence"/>
</dbReference>
<proteinExistence type="predicted"/>
<dbReference type="EMBL" id="VLTL01000039">
    <property type="protein sequence ID" value="KAA0166467.1"/>
    <property type="molecule type" value="Genomic_DNA"/>
</dbReference>
<dbReference type="Gene3D" id="3.30.200.20">
    <property type="entry name" value="Phosphorylase Kinase, domain 1"/>
    <property type="match status" value="1"/>
</dbReference>
<gene>
    <name evidence="4" type="ORF">FNF28_03108</name>
</gene>
<dbReference type="InterPro" id="IPR016024">
    <property type="entry name" value="ARM-type_fold"/>
</dbReference>
<sequence>MEVDKIASASEAAGAAARILGPHAGASNVMSDLLGRLRLIETLLRCATAPELRGNRVVNAARSACERLTHVREVVEGRLAKHLRTGDASTFICNAADRQAFAECSEAAHECSRELVASLVSGAGTGVATLRAAIARAADAPLAGGCGGAATCGAPSGPLVSDRVFRQALAGAIAPRQDEGGVGDEGSAAGAAAAAAASATAGSRDALAGVPRVAWSDIEWPDGAAPTETDPNRHLIARGGFGTVYRASLRGLGPVALKVLDMEGRIAPKRLQQVGSECRNQLRASAHPNVVSFVGLVKDDATGRVGLVSHLAEGGSLYDGMMEDPTDAWAKLSPRVKLRSLLGAVAAVAHMHAIGVIHGDVKPRNVLLAAPVEDGVEPLCLVCDFGLAKTIGTVRSSMRRSTLTSGLAAAGGTVGYMAPETSLRSEVVPASDVFCLALVIWAGLTGEDAFEGIADAATYAPDSHKTAMQSVVELLRSTNGTHAERAAGALQDVASRSKALRQAVADAGGIAPLVGLLSSGWGGAAEQAARALASMSAGSEALRQAVADAGGIAPLVGLLSSGWGGAAEQAARALASMSAGSEARSQAVADAGGIAPLVGLLSSGWGGTAEYAALVLANMSAGSEARSQAVADAGSIAPLVDLLSSDWGGAAAQAARALASMSAGSEALRQAVADAGGIVPLVGLLSSDWGGAAEQAAQALASMSAGSEALRQAVADAGGIVPLVGLLSSGWGGAAEQAALVLASMSAGSEALRQAVADAGGIAPLVGLLSSGWGGAAEQAALVLASMSAGSEALRQAVADAGGIVPLVDLLSSGWGGAAEQAARVLASMSAGSEALSQAVADAGGIVPLVDLLSSGWGGAAEQAARVLASMSAGSEALRQAVADAGGIVPLVDLLLRQHSRIRKPARVAGLFDFQLHEARVKEGIAKVTVDRRGLKREAASTVSQFVNTFVPQLRYWNPSVPVTLVDGKVDKAPEAAVIITHASGETEVVPLTPDATAESIFAAVSDSKLPEPKLKAIARHIEVGRAYDVRKRAQLRAERSNKASSKSAAEESSERA</sequence>
<dbReference type="SUPFAM" id="SSF48371">
    <property type="entry name" value="ARM repeat"/>
    <property type="match status" value="2"/>
</dbReference>
<dbReference type="GO" id="GO:0005524">
    <property type="term" value="F:ATP binding"/>
    <property type="evidence" value="ECO:0007669"/>
    <property type="project" value="InterPro"/>
</dbReference>
<dbReference type="InterPro" id="IPR011989">
    <property type="entry name" value="ARM-like"/>
</dbReference>
<evidence type="ECO:0000313" key="4">
    <source>
        <dbReference type="EMBL" id="KAA0166467.1"/>
    </source>
</evidence>
<dbReference type="InterPro" id="IPR008271">
    <property type="entry name" value="Ser/Thr_kinase_AS"/>
</dbReference>
<comment type="caution">
    <text evidence="4">The sequence shown here is derived from an EMBL/GenBank/DDBJ whole genome shotgun (WGS) entry which is preliminary data.</text>
</comment>
<feature type="repeat" description="ARM" evidence="1">
    <location>
        <begin position="466"/>
        <end position="508"/>
    </location>
</feature>
<protein>
    <recommendedName>
        <fullName evidence="3">Protein kinase domain-containing protein</fullName>
    </recommendedName>
</protein>
<dbReference type="SMART" id="SM00220">
    <property type="entry name" value="S_TKc"/>
    <property type="match status" value="1"/>
</dbReference>
<feature type="repeat" description="ARM" evidence="1">
    <location>
        <begin position="634"/>
        <end position="676"/>
    </location>
</feature>
<feature type="domain" description="Protein kinase" evidence="3">
    <location>
        <begin position="230"/>
        <end position="514"/>
    </location>
</feature>
<dbReference type="Pfam" id="PF00069">
    <property type="entry name" value="Pkinase"/>
    <property type="match status" value="1"/>
</dbReference>
<evidence type="ECO:0000256" key="2">
    <source>
        <dbReference type="SAM" id="MobiDB-lite"/>
    </source>
</evidence>
<dbReference type="SMART" id="SM00185">
    <property type="entry name" value="ARM"/>
    <property type="match status" value="10"/>
</dbReference>
<feature type="repeat" description="ARM" evidence="1">
    <location>
        <begin position="592"/>
        <end position="634"/>
    </location>
</feature>
<evidence type="ECO:0000256" key="1">
    <source>
        <dbReference type="PROSITE-ProRule" id="PRU00259"/>
    </source>
</evidence>
<dbReference type="Gene3D" id="1.10.510.10">
    <property type="entry name" value="Transferase(Phosphotransferase) domain 1"/>
    <property type="match status" value="1"/>
</dbReference>
<name>A0A5A8DPB9_CAFRO</name>
<feature type="repeat" description="ARM" evidence="1">
    <location>
        <begin position="508"/>
        <end position="550"/>
    </location>
</feature>
<dbReference type="PROSITE" id="PS00108">
    <property type="entry name" value="PROTEIN_KINASE_ST"/>
    <property type="match status" value="1"/>
</dbReference>
<dbReference type="GO" id="GO:0004672">
    <property type="term" value="F:protein kinase activity"/>
    <property type="evidence" value="ECO:0007669"/>
    <property type="project" value="InterPro"/>
</dbReference>
<evidence type="ECO:0000259" key="3">
    <source>
        <dbReference type="PROSITE" id="PS50011"/>
    </source>
</evidence>
<accession>A0A5A8DPB9</accession>
<dbReference type="InterPro" id="IPR011009">
    <property type="entry name" value="Kinase-like_dom_sf"/>
</dbReference>
<dbReference type="PROSITE" id="PS50011">
    <property type="entry name" value="PROTEIN_KINASE_DOM"/>
    <property type="match status" value="1"/>
</dbReference>
<feature type="region of interest" description="Disordered" evidence="2">
    <location>
        <begin position="1035"/>
        <end position="1057"/>
    </location>
</feature>
<dbReference type="AlphaFoldDB" id="A0A5A8DPB9"/>
<dbReference type="PANTHER" id="PTHR46043">
    <property type="entry name" value="ARM REPEAT SUPERFAMILY PROTEIN"/>
    <property type="match status" value="1"/>
</dbReference>
<dbReference type="InterPro" id="IPR000225">
    <property type="entry name" value="Armadillo"/>
</dbReference>
<feature type="repeat" description="ARM" evidence="1">
    <location>
        <begin position="676"/>
        <end position="718"/>
    </location>
</feature>
<dbReference type="Gene3D" id="1.25.10.10">
    <property type="entry name" value="Leucine-rich Repeat Variant"/>
    <property type="match status" value="5"/>
</dbReference>
<dbReference type="SUPFAM" id="SSF56112">
    <property type="entry name" value="Protein kinase-like (PK-like)"/>
    <property type="match status" value="1"/>
</dbReference>
<dbReference type="InterPro" id="IPR000719">
    <property type="entry name" value="Prot_kinase_dom"/>
</dbReference>
<evidence type="ECO:0000313" key="5">
    <source>
        <dbReference type="Proteomes" id="UP000324907"/>
    </source>
</evidence>
<organism evidence="4 5">
    <name type="scientific">Cafeteria roenbergensis</name>
    <name type="common">Marine flagellate</name>
    <dbReference type="NCBI Taxonomy" id="33653"/>
    <lineage>
        <taxon>Eukaryota</taxon>
        <taxon>Sar</taxon>
        <taxon>Stramenopiles</taxon>
        <taxon>Bigyra</taxon>
        <taxon>Opalozoa</taxon>
        <taxon>Bicosoecida</taxon>
        <taxon>Cafeteriaceae</taxon>
        <taxon>Cafeteria</taxon>
    </lineage>
</organism>